<evidence type="ECO:0000313" key="2">
    <source>
        <dbReference type="EMBL" id="TCN88895.1"/>
    </source>
</evidence>
<dbReference type="AlphaFoldDB" id="A0A4R2FFD5"/>
<evidence type="ECO:0000256" key="1">
    <source>
        <dbReference type="SAM" id="MobiDB-lite"/>
    </source>
</evidence>
<dbReference type="Pfam" id="PF11342">
    <property type="entry name" value="DUF3144"/>
    <property type="match status" value="1"/>
</dbReference>
<accession>A0A4R2FFD5</accession>
<comment type="caution">
    <text evidence="2">The sequence shown here is derived from an EMBL/GenBank/DDBJ whole genome shotgun (WGS) entry which is preliminary data.</text>
</comment>
<sequence>MMSQANNNETTIFQLADQFIALANELTQQHEDLGKIGTALRFAAARFNAFEAAVKSGDLKAEKSSALEWFTNEYREMLDDNLEDHIANPPANAAEDDGSSDVQQFRP</sequence>
<dbReference type="EMBL" id="SLWF01000003">
    <property type="protein sequence ID" value="TCN88895.1"/>
    <property type="molecule type" value="Genomic_DNA"/>
</dbReference>
<dbReference type="Proteomes" id="UP000294832">
    <property type="component" value="Unassembled WGS sequence"/>
</dbReference>
<organism evidence="2 3">
    <name type="scientific">Shewanella fodinae</name>
    <dbReference type="NCBI Taxonomy" id="552357"/>
    <lineage>
        <taxon>Bacteria</taxon>
        <taxon>Pseudomonadati</taxon>
        <taxon>Pseudomonadota</taxon>
        <taxon>Gammaproteobacteria</taxon>
        <taxon>Alteromonadales</taxon>
        <taxon>Shewanellaceae</taxon>
        <taxon>Shewanella</taxon>
    </lineage>
</organism>
<gene>
    <name evidence="2" type="ORF">EDC91_10376</name>
</gene>
<dbReference type="Gene3D" id="1.10.287.3020">
    <property type="match status" value="1"/>
</dbReference>
<feature type="region of interest" description="Disordered" evidence="1">
    <location>
        <begin position="84"/>
        <end position="107"/>
    </location>
</feature>
<evidence type="ECO:0000313" key="3">
    <source>
        <dbReference type="Proteomes" id="UP000294832"/>
    </source>
</evidence>
<keyword evidence="3" id="KW-1185">Reference proteome</keyword>
<reference evidence="2 3" key="1">
    <citation type="submission" date="2019-03" db="EMBL/GenBank/DDBJ databases">
        <title>Freshwater and sediment microbial communities from various areas in North America, analyzing microbe dynamics in response to fracking.</title>
        <authorList>
            <person name="Lamendella R."/>
        </authorList>
    </citation>
    <scope>NUCLEOTIDE SEQUENCE [LARGE SCALE GENOMIC DNA]</scope>
    <source>
        <strain evidence="2 3">74A</strain>
    </source>
</reference>
<protein>
    <submittedName>
        <fullName evidence="2">Uncharacterized protein DUF3144</fullName>
    </submittedName>
</protein>
<proteinExistence type="predicted"/>
<dbReference type="InterPro" id="IPR021490">
    <property type="entry name" value="DUF3144"/>
</dbReference>
<name>A0A4R2FFD5_9GAMM</name>